<dbReference type="Pfam" id="PF03061">
    <property type="entry name" value="4HBT"/>
    <property type="match status" value="1"/>
</dbReference>
<dbReference type="InterPro" id="IPR052723">
    <property type="entry name" value="Acyl-CoA_thioesterase_PaaI"/>
</dbReference>
<dbReference type="AlphaFoldDB" id="A0A2G6MQ45"/>
<dbReference type="InterPro" id="IPR006683">
    <property type="entry name" value="Thioestr_dom"/>
</dbReference>
<dbReference type="InterPro" id="IPR029069">
    <property type="entry name" value="HotDog_dom_sf"/>
</dbReference>
<dbReference type="SUPFAM" id="SSF54637">
    <property type="entry name" value="Thioesterase/thiol ester dehydrase-isomerase"/>
    <property type="match status" value="1"/>
</dbReference>
<dbReference type="PANTHER" id="PTHR42856">
    <property type="entry name" value="ACYL-COENZYME A THIOESTERASE PAAI"/>
    <property type="match status" value="1"/>
</dbReference>
<dbReference type="CDD" id="cd03443">
    <property type="entry name" value="PaaI_thioesterase"/>
    <property type="match status" value="1"/>
</dbReference>
<dbReference type="Proteomes" id="UP000231203">
    <property type="component" value="Unassembled WGS sequence"/>
</dbReference>
<comment type="caution">
    <text evidence="3">The sequence shown here is derived from an EMBL/GenBank/DDBJ whole genome shotgun (WGS) entry which is preliminary data.</text>
</comment>
<protein>
    <submittedName>
        <fullName evidence="3">Thioesterase</fullName>
    </submittedName>
</protein>
<organism evidence="3 4">
    <name type="scientific">Desulfobacter postgatei</name>
    <dbReference type="NCBI Taxonomy" id="2293"/>
    <lineage>
        <taxon>Bacteria</taxon>
        <taxon>Pseudomonadati</taxon>
        <taxon>Thermodesulfobacteriota</taxon>
        <taxon>Desulfobacteria</taxon>
        <taxon>Desulfobacterales</taxon>
        <taxon>Desulfobacteraceae</taxon>
        <taxon>Desulfobacter</taxon>
    </lineage>
</organism>
<dbReference type="EMBL" id="PDTI01000062">
    <property type="protein sequence ID" value="PIE62145.1"/>
    <property type="molecule type" value="Genomic_DNA"/>
</dbReference>
<dbReference type="InterPro" id="IPR003736">
    <property type="entry name" value="PAAI_dom"/>
</dbReference>
<dbReference type="PANTHER" id="PTHR42856:SF1">
    <property type="entry name" value="ACYL-COENZYME A THIOESTERASE PAAI"/>
    <property type="match status" value="1"/>
</dbReference>
<dbReference type="GO" id="GO:0016289">
    <property type="term" value="F:acyl-CoA hydrolase activity"/>
    <property type="evidence" value="ECO:0007669"/>
    <property type="project" value="TreeGrafter"/>
</dbReference>
<dbReference type="Gene3D" id="3.10.129.10">
    <property type="entry name" value="Hotdog Thioesterase"/>
    <property type="match status" value="1"/>
</dbReference>
<evidence type="ECO:0000313" key="3">
    <source>
        <dbReference type="EMBL" id="PIE62145.1"/>
    </source>
</evidence>
<proteinExistence type="predicted"/>
<feature type="domain" description="Thioesterase" evidence="2">
    <location>
        <begin position="41"/>
        <end position="111"/>
    </location>
</feature>
<dbReference type="NCBIfam" id="TIGR00369">
    <property type="entry name" value="unchar_dom_1"/>
    <property type="match status" value="1"/>
</dbReference>
<gene>
    <name evidence="3" type="ORF">CSA25_06645</name>
</gene>
<evidence type="ECO:0000313" key="4">
    <source>
        <dbReference type="Proteomes" id="UP000231203"/>
    </source>
</evidence>
<evidence type="ECO:0000256" key="1">
    <source>
        <dbReference type="ARBA" id="ARBA00022801"/>
    </source>
</evidence>
<evidence type="ECO:0000259" key="2">
    <source>
        <dbReference type="Pfam" id="PF03061"/>
    </source>
</evidence>
<reference evidence="3 4" key="1">
    <citation type="submission" date="2017-10" db="EMBL/GenBank/DDBJ databases">
        <title>Novel microbial diversity and functional potential in the marine mammal oral microbiome.</title>
        <authorList>
            <person name="Dudek N.K."/>
            <person name="Sun C.L."/>
            <person name="Burstein D."/>
            <person name="Kantor R.S."/>
            <person name="Aliaga Goltsman D.S."/>
            <person name="Bik E.M."/>
            <person name="Thomas B.C."/>
            <person name="Banfield J.F."/>
            <person name="Relman D.A."/>
        </authorList>
    </citation>
    <scope>NUCLEOTIDE SEQUENCE [LARGE SCALE GENOMIC DNA]</scope>
    <source>
        <strain evidence="3">DOLJORAL78_47_202</strain>
    </source>
</reference>
<name>A0A2G6MQ45_9BACT</name>
<sequence length="127" mass="13802">MNIITHQLIDNELCGKPVMVENGKSRVEYTTTSKMAADNSGLVHGGFIFGLADYAAMLAVNHPNVVLGGADVKFLKPVKAGESVYAQADVRSVSGKKQMVSVEVKREDEVVFKGDFSCFVLEKHVLE</sequence>
<keyword evidence="1" id="KW-0378">Hydrolase</keyword>
<accession>A0A2G6MQ45</accession>